<feature type="transmembrane region" description="Helical" evidence="2">
    <location>
        <begin position="108"/>
        <end position="124"/>
    </location>
</feature>
<feature type="region of interest" description="Disordered" evidence="1">
    <location>
        <begin position="449"/>
        <end position="519"/>
    </location>
</feature>
<evidence type="ECO:0000256" key="1">
    <source>
        <dbReference type="SAM" id="MobiDB-lite"/>
    </source>
</evidence>
<feature type="transmembrane region" description="Helical" evidence="2">
    <location>
        <begin position="173"/>
        <end position="194"/>
    </location>
</feature>
<dbReference type="RefSeq" id="WP_377467221.1">
    <property type="nucleotide sequence ID" value="NZ_JBHUOP010000005.1"/>
</dbReference>
<accession>A0ABW5XH14</accession>
<keyword evidence="2" id="KW-1133">Transmembrane helix</keyword>
<evidence type="ECO:0008006" key="5">
    <source>
        <dbReference type="Google" id="ProtNLM"/>
    </source>
</evidence>
<proteinExistence type="predicted"/>
<organism evidence="3 4">
    <name type="scientific">Populibacterium corticicola</name>
    <dbReference type="NCBI Taxonomy" id="1812826"/>
    <lineage>
        <taxon>Bacteria</taxon>
        <taxon>Bacillati</taxon>
        <taxon>Actinomycetota</taxon>
        <taxon>Actinomycetes</taxon>
        <taxon>Micrococcales</taxon>
        <taxon>Jonesiaceae</taxon>
        <taxon>Populibacterium</taxon>
    </lineage>
</organism>
<feature type="compositionally biased region" description="Low complexity" evidence="1">
    <location>
        <begin position="449"/>
        <end position="467"/>
    </location>
</feature>
<keyword evidence="4" id="KW-1185">Reference proteome</keyword>
<dbReference type="Proteomes" id="UP001597391">
    <property type="component" value="Unassembled WGS sequence"/>
</dbReference>
<feature type="transmembrane region" description="Helical" evidence="2">
    <location>
        <begin position="200"/>
        <end position="220"/>
    </location>
</feature>
<feature type="compositionally biased region" description="Basic and acidic residues" evidence="1">
    <location>
        <begin position="476"/>
        <end position="493"/>
    </location>
</feature>
<reference evidence="4" key="1">
    <citation type="journal article" date="2019" name="Int. J. Syst. Evol. Microbiol.">
        <title>The Global Catalogue of Microorganisms (GCM) 10K type strain sequencing project: providing services to taxonomists for standard genome sequencing and annotation.</title>
        <authorList>
            <consortium name="The Broad Institute Genomics Platform"/>
            <consortium name="The Broad Institute Genome Sequencing Center for Infectious Disease"/>
            <person name="Wu L."/>
            <person name="Ma J."/>
        </authorList>
    </citation>
    <scope>NUCLEOTIDE SEQUENCE [LARGE SCALE GENOMIC DNA]</scope>
    <source>
        <strain evidence="4">KCTC 33576</strain>
    </source>
</reference>
<keyword evidence="2" id="KW-0812">Transmembrane</keyword>
<protein>
    <recommendedName>
        <fullName evidence="5">DUF805 domain-containing protein</fullName>
    </recommendedName>
</protein>
<evidence type="ECO:0000256" key="2">
    <source>
        <dbReference type="SAM" id="Phobius"/>
    </source>
</evidence>
<evidence type="ECO:0000313" key="4">
    <source>
        <dbReference type="Proteomes" id="UP001597391"/>
    </source>
</evidence>
<evidence type="ECO:0000313" key="3">
    <source>
        <dbReference type="EMBL" id="MFD2841275.1"/>
    </source>
</evidence>
<comment type="caution">
    <text evidence="3">The sequence shown here is derived from an EMBL/GenBank/DDBJ whole genome shotgun (WGS) entry which is preliminary data.</text>
</comment>
<keyword evidence="2" id="KW-0472">Membrane</keyword>
<dbReference type="EMBL" id="JBHUOP010000005">
    <property type="protein sequence ID" value="MFD2841275.1"/>
    <property type="molecule type" value="Genomic_DNA"/>
</dbReference>
<sequence>MNMVLVNYVSYYATQVRGFLKGLSPEVVEELTGGLEADLIEAMSENTEVSDTSDITLNDLIARFGTPEAYARELCESAGVDFDGAKAAGQMPVSGALRSKSRNPFKRFGAWIASLVAAVIGLGARAQGIKFSPAVVKFLTEMRPAWWFVRGWLVYCIIVQMEGQGIQRFPQDLAHWWLFAGIVLLSALLGLASARHAVPGFWSKAVIALNVFVLLFVPAFTRPYQDRSPNDAYDSGYSRGYDDGQEAMNASVDMTTYGPSNGYGEAYLSQMDLGSASNLFVYDAEGNLIPDARIIDDKGNSLDAAFYPIKVNRVTRTVDVMNARADEYGRPVLNVFPASFSAVDIVEDTCSEESQRFWNAVMSGHINEQWDDDWDEDEDDGSLRHGRGLLRHNTFQIEFRYGPHEKVLYLGGISNLPSDSECIYGFKRPGAQEPEAPAFKKLPALAPLSIDDESASSSDESPSSVDGDAAEGGSEEGAKGSDGKSEDDKKESGSEVESTEESAEEAVTGPADSDSASSD</sequence>
<gene>
    <name evidence="3" type="ORF">ACFSYH_11945</name>
</gene>
<name>A0ABW5XH14_9MICO</name>